<evidence type="ECO:0000256" key="1">
    <source>
        <dbReference type="SAM" id="MobiDB-lite"/>
    </source>
</evidence>
<feature type="compositionally biased region" description="Acidic residues" evidence="1">
    <location>
        <begin position="161"/>
        <end position="175"/>
    </location>
</feature>
<feature type="compositionally biased region" description="Basic and acidic residues" evidence="1">
    <location>
        <begin position="132"/>
        <end position="145"/>
    </location>
</feature>
<keyword evidence="4" id="KW-1185">Reference proteome</keyword>
<dbReference type="EMBL" id="JARWAM010000004">
    <property type="protein sequence ID" value="MDR5904822.1"/>
    <property type="molecule type" value="Genomic_DNA"/>
</dbReference>
<dbReference type="RefSeq" id="WP_309718336.1">
    <property type="nucleotide sequence ID" value="NZ_JARWAM010000004.1"/>
</dbReference>
<comment type="caution">
    <text evidence="3">The sequence shown here is derived from an EMBL/GenBank/DDBJ whole genome shotgun (WGS) entry which is preliminary data.</text>
</comment>
<evidence type="ECO:0000256" key="2">
    <source>
        <dbReference type="SAM" id="SignalP"/>
    </source>
</evidence>
<feature type="compositionally biased region" description="Acidic residues" evidence="1">
    <location>
        <begin position="45"/>
        <end position="100"/>
    </location>
</feature>
<evidence type="ECO:0000313" key="3">
    <source>
        <dbReference type="EMBL" id="MDR5904822.1"/>
    </source>
</evidence>
<keyword evidence="2" id="KW-0732">Signal</keyword>
<feature type="region of interest" description="Disordered" evidence="1">
    <location>
        <begin position="21"/>
        <end position="195"/>
    </location>
</feature>
<sequence>MRHKPWIPAAMALALSLGLTACGNGDDEPVVEDEPVEETNGAAPVDDDADDVAMPDTQDDEAVDEPDAAAPEEEPALGDDEPLASDEDPFEADAAEDLDTGETLGEGPGTLDDDTALPGETSDSDIDAFMEETERRFEEAQRQIEEQFEEVESQQPGSEAGDFEFDESQFDEPDVGDSPSQGAFDDEFSSPDTQN</sequence>
<dbReference type="Proteomes" id="UP001251374">
    <property type="component" value="Unassembled WGS sequence"/>
</dbReference>
<accession>A0ABU1HBH2</accession>
<reference evidence="3 4" key="1">
    <citation type="submission" date="2023-04" db="EMBL/GenBank/DDBJ databases">
        <title>A long-awaited taxogenomic arrangement of the family Halomonadaceae.</title>
        <authorList>
            <person name="De La Haba R."/>
            <person name="Chuvochina M."/>
            <person name="Wittouck S."/>
            <person name="Arahal D.R."/>
            <person name="Sanchez-Porro C."/>
            <person name="Hugenholtz P."/>
            <person name="Ventosa A."/>
        </authorList>
    </citation>
    <scope>NUCLEOTIDE SEQUENCE [LARGE SCALE GENOMIC DNA]</scope>
    <source>
        <strain evidence="3 4">DSM 26770</strain>
    </source>
</reference>
<evidence type="ECO:0000313" key="4">
    <source>
        <dbReference type="Proteomes" id="UP001251374"/>
    </source>
</evidence>
<organism evidence="3 4">
    <name type="scientific">Franzmannia qiaohouensis</name>
    <dbReference type="NCBI Taxonomy" id="1329370"/>
    <lineage>
        <taxon>Bacteria</taxon>
        <taxon>Pseudomonadati</taxon>
        <taxon>Pseudomonadota</taxon>
        <taxon>Gammaproteobacteria</taxon>
        <taxon>Oceanospirillales</taxon>
        <taxon>Halomonadaceae</taxon>
        <taxon>Franzmannia</taxon>
    </lineage>
</organism>
<dbReference type="PROSITE" id="PS51257">
    <property type="entry name" value="PROKAR_LIPOPROTEIN"/>
    <property type="match status" value="1"/>
</dbReference>
<feature type="chain" id="PRO_5046195525" evidence="2">
    <location>
        <begin position="22"/>
        <end position="195"/>
    </location>
</feature>
<gene>
    <name evidence="3" type="ORF">QC821_06000</name>
</gene>
<feature type="compositionally biased region" description="Acidic residues" evidence="1">
    <location>
        <begin position="25"/>
        <end position="37"/>
    </location>
</feature>
<feature type="compositionally biased region" description="Acidic residues" evidence="1">
    <location>
        <begin position="122"/>
        <end position="131"/>
    </location>
</feature>
<name>A0ABU1HBH2_9GAMM</name>
<protein>
    <submittedName>
        <fullName evidence="3">Uncharacterized protein</fullName>
    </submittedName>
</protein>
<proteinExistence type="predicted"/>
<feature type="signal peptide" evidence="2">
    <location>
        <begin position="1"/>
        <end position="21"/>
    </location>
</feature>